<keyword evidence="4 9" id="KW-0418">Kinase</keyword>
<dbReference type="InterPro" id="IPR010737">
    <property type="entry name" value="4-carb_acid_sugar_kinase_N"/>
</dbReference>
<evidence type="ECO:0000256" key="1">
    <source>
        <dbReference type="ARBA" id="ARBA00005715"/>
    </source>
</evidence>
<dbReference type="InterPro" id="IPR037051">
    <property type="entry name" value="4-carb_acid_sugar_kinase_N_sf"/>
</dbReference>
<organism evidence="9 10">
    <name type="scientific">Paenibacillus wenxiniae</name>
    <dbReference type="NCBI Taxonomy" id="1636843"/>
    <lineage>
        <taxon>Bacteria</taxon>
        <taxon>Bacillati</taxon>
        <taxon>Bacillota</taxon>
        <taxon>Bacilli</taxon>
        <taxon>Bacillales</taxon>
        <taxon>Paenibacillaceae</taxon>
        <taxon>Paenibacillus</taxon>
    </lineage>
</organism>
<evidence type="ECO:0000259" key="7">
    <source>
        <dbReference type="Pfam" id="PF07005"/>
    </source>
</evidence>
<gene>
    <name evidence="9" type="ORF">ACFSC9_21685</name>
</gene>
<dbReference type="SUPFAM" id="SSF142764">
    <property type="entry name" value="YgbK-like"/>
    <property type="match status" value="1"/>
</dbReference>
<evidence type="ECO:0000313" key="10">
    <source>
        <dbReference type="Proteomes" id="UP001597233"/>
    </source>
</evidence>
<evidence type="ECO:0000256" key="6">
    <source>
        <dbReference type="ARBA" id="ARBA00023277"/>
    </source>
</evidence>
<keyword evidence="5" id="KW-0067">ATP-binding</keyword>
<dbReference type="Gene3D" id="3.40.980.20">
    <property type="entry name" value="Four-carbon acid sugar kinase, nucleotide binding domain"/>
    <property type="match status" value="1"/>
</dbReference>
<evidence type="ECO:0000256" key="4">
    <source>
        <dbReference type="ARBA" id="ARBA00022777"/>
    </source>
</evidence>
<proteinExistence type="inferred from homology"/>
<protein>
    <submittedName>
        <fullName evidence="9">Four-carbon acid sugar kinase family protein</fullName>
    </submittedName>
</protein>
<evidence type="ECO:0000259" key="8">
    <source>
        <dbReference type="Pfam" id="PF17042"/>
    </source>
</evidence>
<feature type="domain" description="Four-carbon acid sugar kinase nucleotide binding" evidence="8">
    <location>
        <begin position="308"/>
        <end position="469"/>
    </location>
</feature>
<dbReference type="EMBL" id="JBHUEH010000032">
    <property type="protein sequence ID" value="MFD1888100.1"/>
    <property type="molecule type" value="Genomic_DNA"/>
</dbReference>
<dbReference type="InterPro" id="IPR042213">
    <property type="entry name" value="NBD_C_sf"/>
</dbReference>
<evidence type="ECO:0000256" key="2">
    <source>
        <dbReference type="ARBA" id="ARBA00022679"/>
    </source>
</evidence>
<dbReference type="RefSeq" id="WP_347323633.1">
    <property type="nucleotide sequence ID" value="NZ_JBCGUH010000002.1"/>
</dbReference>
<dbReference type="Pfam" id="PF07005">
    <property type="entry name" value="SBD_N"/>
    <property type="match status" value="1"/>
</dbReference>
<dbReference type="InterPro" id="IPR031475">
    <property type="entry name" value="NBD_C"/>
</dbReference>
<reference evidence="10" key="1">
    <citation type="journal article" date="2019" name="Int. J. Syst. Evol. Microbiol.">
        <title>The Global Catalogue of Microorganisms (GCM) 10K type strain sequencing project: providing services to taxonomists for standard genome sequencing and annotation.</title>
        <authorList>
            <consortium name="The Broad Institute Genomics Platform"/>
            <consortium name="The Broad Institute Genome Sequencing Center for Infectious Disease"/>
            <person name="Wu L."/>
            <person name="Ma J."/>
        </authorList>
    </citation>
    <scope>NUCLEOTIDE SEQUENCE [LARGE SCALE GENOMIC DNA]</scope>
    <source>
        <strain evidence="10">CCUG 54950</strain>
    </source>
</reference>
<dbReference type="Gene3D" id="3.40.50.10840">
    <property type="entry name" value="Putative sugar-binding, N-terminal domain"/>
    <property type="match status" value="1"/>
</dbReference>
<sequence>MNIHFSKVTLEQLSQHLPAEAPLDGARQQIAQCQQQRNRKIIVLDDDPTGVQTVHDIYVLTQWDEQLLRQAFLAPEPVFYILTNTRAMEAESAEWINREIAANVCKVADEVGQEFTFISRSDSMLRGYYPLEIDVLAEEVSQRQGRCFDGHLIIPAFLEGGRFTINNTHYMLDHDVLVPVHETEFAQDRVFGYKNGDLTEWVAEKTEGRFTASQCLVISLEQLRSHPQQVDALLMQATDNVPIIVNVISYADMDLLSLALLRAEQNGKRFIFRTAASFVKSYAGIRDVDYLPADRLIADAQSKHGGIIIVGSYVQKTTRQLEQLLQLDDVIGLEMNVELLLDDATREQEIQRVQIEANTHLSNGINVVVYSSRRLITANNNVDHFQISATISTALVHIVQSLQVAPKFIIAKGGITSSDVATRGLSIKRALVLGQVSAGIPVWLTGAEAKFNGIPYIVFPGNVGNDTTLRETVEIIQQHHS</sequence>
<dbReference type="Proteomes" id="UP001597233">
    <property type="component" value="Unassembled WGS sequence"/>
</dbReference>
<keyword evidence="10" id="KW-1185">Reference proteome</keyword>
<evidence type="ECO:0000313" key="9">
    <source>
        <dbReference type="EMBL" id="MFD1888100.1"/>
    </source>
</evidence>
<dbReference type="Pfam" id="PF17042">
    <property type="entry name" value="NBD_C"/>
    <property type="match status" value="1"/>
</dbReference>
<comment type="similarity">
    <text evidence="1">Belongs to the four-carbon acid sugar kinase family.</text>
</comment>
<keyword evidence="3" id="KW-0547">Nucleotide-binding</keyword>
<dbReference type="GO" id="GO:0016301">
    <property type="term" value="F:kinase activity"/>
    <property type="evidence" value="ECO:0007669"/>
    <property type="project" value="UniProtKB-KW"/>
</dbReference>
<name>A0ABW4RPD5_9BACL</name>
<feature type="domain" description="Four-carbon acid sugar kinase N-terminal" evidence="7">
    <location>
        <begin position="41"/>
        <end position="281"/>
    </location>
</feature>
<comment type="caution">
    <text evidence="9">The sequence shown here is derived from an EMBL/GenBank/DDBJ whole genome shotgun (WGS) entry which is preliminary data.</text>
</comment>
<evidence type="ECO:0000256" key="3">
    <source>
        <dbReference type="ARBA" id="ARBA00022741"/>
    </source>
</evidence>
<accession>A0ABW4RPD5</accession>
<keyword evidence="6" id="KW-0119">Carbohydrate metabolism</keyword>
<keyword evidence="2" id="KW-0808">Transferase</keyword>
<evidence type="ECO:0000256" key="5">
    <source>
        <dbReference type="ARBA" id="ARBA00022840"/>
    </source>
</evidence>